<organism evidence="2 3">
    <name type="scientific">Propioniciclava tarda</name>
    <dbReference type="NCBI Taxonomy" id="433330"/>
    <lineage>
        <taxon>Bacteria</taxon>
        <taxon>Bacillati</taxon>
        <taxon>Actinomycetota</taxon>
        <taxon>Actinomycetes</taxon>
        <taxon>Propionibacteriales</taxon>
        <taxon>Propionibacteriaceae</taxon>
        <taxon>Propioniciclava</taxon>
    </lineage>
</organism>
<evidence type="ECO:0000256" key="1">
    <source>
        <dbReference type="SAM" id="Phobius"/>
    </source>
</evidence>
<gene>
    <name evidence="2" type="ORF">ET996_11240</name>
</gene>
<feature type="transmembrane region" description="Helical" evidence="1">
    <location>
        <begin position="300"/>
        <end position="324"/>
    </location>
</feature>
<proteinExistence type="predicted"/>
<comment type="caution">
    <text evidence="2">The sequence shown here is derived from an EMBL/GenBank/DDBJ whole genome shotgun (WGS) entry which is preliminary data.</text>
</comment>
<feature type="transmembrane region" description="Helical" evidence="1">
    <location>
        <begin position="195"/>
        <end position="217"/>
    </location>
</feature>
<accession>A0A4Q9KIN6</accession>
<keyword evidence="1" id="KW-1133">Transmembrane helix</keyword>
<dbReference type="RefSeq" id="WP_131172656.1">
    <property type="nucleotide sequence ID" value="NZ_FXTL01000015.1"/>
</dbReference>
<dbReference type="Proteomes" id="UP000291933">
    <property type="component" value="Unassembled WGS sequence"/>
</dbReference>
<keyword evidence="1" id="KW-0812">Transmembrane</keyword>
<name>A0A4Q9KIN6_PROTD</name>
<reference evidence="2 3" key="1">
    <citation type="submission" date="2019-01" db="EMBL/GenBank/DDBJ databases">
        <title>Lactibacter flavus gen. nov., sp. nov., a novel bacterium of the family Propionibacteriaceae isolated from raw milk and dairy products.</title>
        <authorList>
            <person name="Huptas C."/>
            <person name="Wenning M."/>
            <person name="Breitenwieser F."/>
            <person name="Doll E."/>
            <person name="Von Neubeck M."/>
            <person name="Busse H.-J."/>
            <person name="Scherer S."/>
        </authorList>
    </citation>
    <scope>NUCLEOTIDE SEQUENCE [LARGE SCALE GENOMIC DNA]</scope>
    <source>
        <strain evidence="2 3">DSM 22130</strain>
    </source>
</reference>
<sequence length="340" mass="35327">MLASLPLLLIVFGTPVAVLALLPADWLFRKATKGHDKDLSSLYMVAHESGEVAPRLASAARAGGASIVIVGVGCLAAVLGWALADLDRAPAAAGPLVAAAALLPLLVGLRGPGSTSGLGEQPAFERRALMVLIGVASLLVVLTAAAGLVSVADPPSTRLSAYPQASLTQWSYSYDGFPKDFEWTPNGVTTPWPGWYYGLPLLGAVVAMVLVAVAVETGRRRRFAHSGSSPAMDAASRLIFLLATSIAGIGLCAALTFVLTMGGDVLSSISLFAKPQLAMPGMIKPYGHTMPEFAFGQVGLYSWVVLVPVCLVLFWMSVFALRGLAKGRDAARRAAASGRS</sequence>
<evidence type="ECO:0000313" key="3">
    <source>
        <dbReference type="Proteomes" id="UP000291933"/>
    </source>
</evidence>
<protein>
    <submittedName>
        <fullName evidence="2">Uncharacterized protein</fullName>
    </submittedName>
</protein>
<feature type="transmembrane region" description="Helical" evidence="1">
    <location>
        <begin position="6"/>
        <end position="28"/>
    </location>
</feature>
<dbReference type="AlphaFoldDB" id="A0A4Q9KIN6"/>
<feature type="transmembrane region" description="Helical" evidence="1">
    <location>
        <begin position="89"/>
        <end position="109"/>
    </location>
</feature>
<evidence type="ECO:0000313" key="2">
    <source>
        <dbReference type="EMBL" id="TBT94267.1"/>
    </source>
</evidence>
<feature type="transmembrane region" description="Helical" evidence="1">
    <location>
        <begin position="238"/>
        <end position="261"/>
    </location>
</feature>
<feature type="transmembrane region" description="Helical" evidence="1">
    <location>
        <begin position="129"/>
        <end position="152"/>
    </location>
</feature>
<keyword evidence="3" id="KW-1185">Reference proteome</keyword>
<feature type="transmembrane region" description="Helical" evidence="1">
    <location>
        <begin position="62"/>
        <end position="83"/>
    </location>
</feature>
<dbReference type="EMBL" id="SDMR01000015">
    <property type="protein sequence ID" value="TBT94267.1"/>
    <property type="molecule type" value="Genomic_DNA"/>
</dbReference>
<keyword evidence="1" id="KW-0472">Membrane</keyword>